<name>A0A9D7SW02_9BACT</name>
<comment type="caution">
    <text evidence="1">The sequence shown here is derived from an EMBL/GenBank/DDBJ whole genome shotgun (WGS) entry which is preliminary data.</text>
</comment>
<dbReference type="AlphaFoldDB" id="A0A9D7SW02"/>
<dbReference type="EMBL" id="JADKGY010000009">
    <property type="protein sequence ID" value="MBK9983151.1"/>
    <property type="molecule type" value="Genomic_DNA"/>
</dbReference>
<organism evidence="1 2">
    <name type="scientific">Candidatus Opimibacter skivensis</name>
    <dbReference type="NCBI Taxonomy" id="2982028"/>
    <lineage>
        <taxon>Bacteria</taxon>
        <taxon>Pseudomonadati</taxon>
        <taxon>Bacteroidota</taxon>
        <taxon>Saprospiria</taxon>
        <taxon>Saprospirales</taxon>
        <taxon>Saprospiraceae</taxon>
        <taxon>Candidatus Opimibacter</taxon>
    </lineage>
</organism>
<protein>
    <submittedName>
        <fullName evidence="1">Uncharacterized protein</fullName>
    </submittedName>
</protein>
<accession>A0A9D7SW02</accession>
<evidence type="ECO:0000313" key="2">
    <source>
        <dbReference type="Proteomes" id="UP000808337"/>
    </source>
</evidence>
<evidence type="ECO:0000313" key="1">
    <source>
        <dbReference type="EMBL" id="MBK9983151.1"/>
    </source>
</evidence>
<feature type="non-terminal residue" evidence="1">
    <location>
        <position position="1"/>
    </location>
</feature>
<dbReference type="Proteomes" id="UP000808337">
    <property type="component" value="Unassembled WGS sequence"/>
</dbReference>
<proteinExistence type="predicted"/>
<gene>
    <name evidence="1" type="ORF">IPP15_12165</name>
</gene>
<reference evidence="1 2" key="1">
    <citation type="submission" date="2020-10" db="EMBL/GenBank/DDBJ databases">
        <title>Connecting structure to function with the recovery of over 1000 high-quality activated sludge metagenome-assembled genomes encoding full-length rRNA genes using long-read sequencing.</title>
        <authorList>
            <person name="Singleton C.M."/>
            <person name="Petriglieri F."/>
            <person name="Kristensen J.M."/>
            <person name="Kirkegaard R.H."/>
            <person name="Michaelsen T.Y."/>
            <person name="Andersen M.H."/>
            <person name="Karst S.M."/>
            <person name="Dueholm M.S."/>
            <person name="Nielsen P.H."/>
            <person name="Albertsen M."/>
        </authorList>
    </citation>
    <scope>NUCLEOTIDE SEQUENCE [LARGE SCALE GENOMIC DNA]</scope>
    <source>
        <strain evidence="1">Ribe_18-Q3-R11-54_MAXAC.273</strain>
    </source>
</reference>
<sequence>SPALINEFEKNKINSTEELANTSFENLTSILASCKNLISSYQYPESWSIQAKYLQRKDWFSLIKLQRMLKSKPDSNERSKLEIIARKETKHDLFEIE</sequence>